<dbReference type="InterPro" id="IPR013783">
    <property type="entry name" value="Ig-like_fold"/>
</dbReference>
<dbReference type="PANTHER" id="PTHR46708:SF2">
    <property type="entry name" value="FIBRONECTIN TYPE-III DOMAIN-CONTAINING PROTEIN"/>
    <property type="match status" value="1"/>
</dbReference>
<dbReference type="SUPFAM" id="SSF49265">
    <property type="entry name" value="Fibronectin type III"/>
    <property type="match status" value="4"/>
</dbReference>
<feature type="domain" description="Fibronectin type-III" evidence="2">
    <location>
        <begin position="571"/>
        <end position="660"/>
    </location>
</feature>
<dbReference type="InterPro" id="IPR050991">
    <property type="entry name" value="ECM_Regulatory_Proteins"/>
</dbReference>
<dbReference type="CDD" id="cd00063">
    <property type="entry name" value="FN3"/>
    <property type="match status" value="7"/>
</dbReference>
<dbReference type="PROSITE" id="PS50853">
    <property type="entry name" value="FN3"/>
    <property type="match status" value="7"/>
</dbReference>
<organism evidence="3 4">
    <name type="scientific">Persicobacter psychrovividus</name>
    <dbReference type="NCBI Taxonomy" id="387638"/>
    <lineage>
        <taxon>Bacteria</taxon>
        <taxon>Pseudomonadati</taxon>
        <taxon>Bacteroidota</taxon>
        <taxon>Cytophagia</taxon>
        <taxon>Cytophagales</taxon>
        <taxon>Persicobacteraceae</taxon>
        <taxon>Persicobacter</taxon>
    </lineage>
</organism>
<feature type="domain" description="Fibronectin type-III" evidence="2">
    <location>
        <begin position="664"/>
        <end position="752"/>
    </location>
</feature>
<dbReference type="InterPro" id="IPR036116">
    <property type="entry name" value="FN3_sf"/>
</dbReference>
<evidence type="ECO:0000256" key="1">
    <source>
        <dbReference type="ARBA" id="ARBA00022737"/>
    </source>
</evidence>
<protein>
    <recommendedName>
        <fullName evidence="2">Fibronectin type-III domain-containing protein</fullName>
    </recommendedName>
</protein>
<geneLocation type="plasmid" evidence="3 4">
    <name>pPP2</name>
</geneLocation>
<reference evidence="3 4" key="1">
    <citation type="submission" date="2021-12" db="EMBL/GenBank/DDBJ databases">
        <title>Genome sequencing of bacteria with rrn-lacking chromosome and rrn-plasmid.</title>
        <authorList>
            <person name="Anda M."/>
            <person name="Iwasaki W."/>
        </authorList>
    </citation>
    <scope>NUCLEOTIDE SEQUENCE [LARGE SCALE GENOMIC DNA]</scope>
    <source>
        <strain evidence="3 4">NBRC 101262</strain>
        <plasmid evidence="3 4">pPP2</plasmid>
    </source>
</reference>
<dbReference type="NCBIfam" id="TIGR04183">
    <property type="entry name" value="Por_Secre_tail"/>
    <property type="match status" value="1"/>
</dbReference>
<keyword evidence="3" id="KW-0614">Plasmid</keyword>
<dbReference type="PANTHER" id="PTHR46708">
    <property type="entry name" value="TENASCIN"/>
    <property type="match status" value="1"/>
</dbReference>
<sequence length="1011" mass="109790">MKNNTFYRISTVVTLLILGLTQVKMAKAQIIVGSDTNISALDFAEMLPGKMKGSGGWPPPMNDREWVVRSENGVSFIEIPSHGEIADLDNSLSPYVSYDLVFEAPGTYYYHMLFNCSEGNGSDDSCFPVWDWDGETTPTYNWNLGQGKTEWTWRMRTASITTTEANEAHRLTIFAREDGLQISMFAFRDKNWGFNEDFIPTKAPKNLTSTKTENGFELSWDLAEIIDQIDEPEDITYHVVVNGEEAHAATEITSFEFTEVVEDQNYEAYIFTTDLQDNQSENSATVIALDGEAPTSPANLLVTATTESAITVTWEASTDNVAVTGYGVMIGDEAAVALDENALTYTFENLEEYTQYTVKVYAMDAAGNTSAESEVEGMTLDVTAPEFMPNLASSEIGEETFKVSWDAATDAGSGLAGYEVQLGEETPMEVAADVTDYTFINLNPYTNYSVRILAKDEAGNKTDFSDALEVMTTDVTAPTAPGNLSVTETTGTTVTVTWEASTDNVAVTAYGVVIGDEAAVALDENALTYTFENLEEYTQYTVKVYAMDAAGNTSADSEVEGMTLDVTAPEFMPNLASSEIGEETFKVSWDAATDAGSGVAGYEVQLGEETPMEVAADVTDYTFTELNPYTNYSVRILAKDAAGNKTDFSDALEVMTTDETNPSPVTDLAVADVSGAQFTVSWTAATDNDQVAHYEYKLMQADEIVLEETTTELLLVLDNLQGMTTYDFSVWAVDRAGNVSEVATTQATTLDDEAPTVPTALVASEITETGFKLDWDAADDNVAVTAYRVKIDEEEPIEVATNTAMIDGRMPLTEYSVSVAAGDASGNWSAYSEQVSVSTIDITPPSSPTALVVSDVTPFSAQLAWEASTDNVAVAHYEVYVNDEKAGETATLTYALDGLSQETSYSVSVKAVDDSGNVSEPVATTFETTRPLSNEGSEDKIKVFPNPALGEMNIQLNIAEQVNFVIHNMAGQKISDGIIRNGNLKLRLPAGMYVLHINTKAKKHARVIIFQ</sequence>
<gene>
    <name evidence="3" type="ORF">PEPS_35530</name>
</gene>
<dbReference type="RefSeq" id="WP_338398843.1">
    <property type="nucleotide sequence ID" value="NZ_AP025294.1"/>
</dbReference>
<keyword evidence="4" id="KW-1185">Reference proteome</keyword>
<dbReference type="InterPro" id="IPR026444">
    <property type="entry name" value="Secre_tail"/>
</dbReference>
<feature type="domain" description="Fibronectin type-III" evidence="2">
    <location>
        <begin position="387"/>
        <end position="475"/>
    </location>
</feature>
<evidence type="ECO:0000313" key="4">
    <source>
        <dbReference type="Proteomes" id="UP001354989"/>
    </source>
</evidence>
<proteinExistence type="predicted"/>
<evidence type="ECO:0000259" key="2">
    <source>
        <dbReference type="PROSITE" id="PS50853"/>
    </source>
</evidence>
<dbReference type="Pfam" id="PF18962">
    <property type="entry name" value="Por_Secre_tail"/>
    <property type="match status" value="1"/>
</dbReference>
<dbReference type="Gene3D" id="2.60.40.10">
    <property type="entry name" value="Immunoglobulins"/>
    <property type="match status" value="8"/>
</dbReference>
<dbReference type="InterPro" id="IPR003961">
    <property type="entry name" value="FN3_dom"/>
</dbReference>
<accession>A0ABN6LHH9</accession>
<name>A0ABN6LHH9_9BACT</name>
<feature type="domain" description="Fibronectin type-III" evidence="2">
    <location>
        <begin position="480"/>
        <end position="570"/>
    </location>
</feature>
<dbReference type="SMART" id="SM00060">
    <property type="entry name" value="FN3"/>
    <property type="match status" value="8"/>
</dbReference>
<feature type="domain" description="Fibronectin type-III" evidence="2">
    <location>
        <begin position="296"/>
        <end position="386"/>
    </location>
</feature>
<feature type="domain" description="Fibronectin type-III" evidence="2">
    <location>
        <begin position="757"/>
        <end position="842"/>
    </location>
</feature>
<dbReference type="Proteomes" id="UP001354989">
    <property type="component" value="Plasmid pPP2"/>
</dbReference>
<evidence type="ECO:0000313" key="3">
    <source>
        <dbReference type="EMBL" id="BDD01273.1"/>
    </source>
</evidence>
<feature type="domain" description="Fibronectin type-III" evidence="2">
    <location>
        <begin position="844"/>
        <end position="932"/>
    </location>
</feature>
<dbReference type="Pfam" id="PF00041">
    <property type="entry name" value="fn3"/>
    <property type="match status" value="7"/>
</dbReference>
<keyword evidence="1" id="KW-0677">Repeat</keyword>
<dbReference type="EMBL" id="AP025294">
    <property type="protein sequence ID" value="BDD01273.1"/>
    <property type="molecule type" value="Genomic_DNA"/>
</dbReference>